<evidence type="ECO:0000259" key="2">
    <source>
        <dbReference type="PROSITE" id="PS50206"/>
    </source>
</evidence>
<dbReference type="PROSITE" id="PS50206">
    <property type="entry name" value="RHODANESE_3"/>
    <property type="match status" value="1"/>
</dbReference>
<evidence type="ECO:0000313" key="3">
    <source>
        <dbReference type="EMBL" id="RFU29782.1"/>
    </source>
</evidence>
<evidence type="ECO:0000313" key="4">
    <source>
        <dbReference type="Proteomes" id="UP000258309"/>
    </source>
</evidence>
<feature type="compositionally biased region" description="Basic and acidic residues" evidence="1">
    <location>
        <begin position="418"/>
        <end position="427"/>
    </location>
</feature>
<accession>A0A3E2H9G5</accession>
<comment type="caution">
    <text evidence="3">The sequence shown here is derived from an EMBL/GenBank/DDBJ whole genome shotgun (WGS) entry which is preliminary data.</text>
</comment>
<dbReference type="STRING" id="5539.A0A3E2H9G5"/>
<proteinExistence type="predicted"/>
<dbReference type="Gene3D" id="3.40.250.10">
    <property type="entry name" value="Rhodanese-like domain"/>
    <property type="match status" value="1"/>
</dbReference>
<evidence type="ECO:0000256" key="1">
    <source>
        <dbReference type="SAM" id="MobiDB-lite"/>
    </source>
</evidence>
<sequence length="434" mass="48330">MANYNQIELVSNPILPKAMKETRLPKGESDPVAFNCTCPASANGLALLFYRYYTAPPCLPATHKDQTLDLQALAGWHTDQTARLNLGGKIRIAKEGFNITVGGTKHEINSYIQACLSHWSFAGLELQTEKQQKAFFKPSEGACACAFGGAPANVQIKSEITPMGVTDYLPASWDKVEALPPAVFHERCKAQSSLLLDVRNYYESRIGYFIDPKTGEPAVRPPIRRFSQFPQFVKRGLFDSLAPKTGEGQEGRQILTYCTGGIRCEKGVRWMQENAEMRDGDKICTLQGGIAAYLMWMDEEIAQGRKTAEESLFRGRNYVFDARGSTTLTSEMLDPVSTCHTCGELCDRLSKCRSRGCHLVLVICTKCEAESDPRCCENCLGLDSMEVVKSTGPRPICTCEKEREAMLWGSNRLNPQKSKGEKLHRETNPIPFRK</sequence>
<dbReference type="EMBL" id="NCSJ02000118">
    <property type="protein sequence ID" value="RFU29782.1"/>
    <property type="molecule type" value="Genomic_DNA"/>
</dbReference>
<dbReference type="InterPro" id="IPR020936">
    <property type="entry name" value="TrhO"/>
</dbReference>
<dbReference type="OrthoDB" id="25002at2759"/>
<gene>
    <name evidence="3" type="ORF">B7463_g6575</name>
</gene>
<feature type="non-terminal residue" evidence="3">
    <location>
        <position position="1"/>
    </location>
</feature>
<feature type="domain" description="Rhodanese" evidence="2">
    <location>
        <begin position="189"/>
        <end position="302"/>
    </location>
</feature>
<feature type="region of interest" description="Disordered" evidence="1">
    <location>
        <begin position="411"/>
        <end position="434"/>
    </location>
</feature>
<dbReference type="Pfam" id="PF17773">
    <property type="entry name" value="UPF0176_N"/>
    <property type="match status" value="1"/>
</dbReference>
<dbReference type="Gene3D" id="3.30.70.100">
    <property type="match status" value="1"/>
</dbReference>
<dbReference type="InterPro" id="IPR022111">
    <property type="entry name" value="Rhodanese_C"/>
</dbReference>
<dbReference type="InterPro" id="IPR036873">
    <property type="entry name" value="Rhodanese-like_dom_sf"/>
</dbReference>
<dbReference type="AlphaFoldDB" id="A0A3E2H9G5"/>
<dbReference type="PANTHER" id="PTHR43268">
    <property type="entry name" value="THIOSULFATE SULFURTRANSFERASE/RHODANESE-LIKE DOMAIN-CONTAINING PROTEIN 2"/>
    <property type="match status" value="1"/>
</dbReference>
<feature type="non-terminal residue" evidence="3">
    <location>
        <position position="434"/>
    </location>
</feature>
<dbReference type="OMA" id="ECKEKLW"/>
<dbReference type="InterPro" id="IPR001763">
    <property type="entry name" value="Rhodanese-like_dom"/>
</dbReference>
<dbReference type="Pfam" id="PF12368">
    <property type="entry name" value="Rhodanese_C"/>
    <property type="match status" value="1"/>
</dbReference>
<reference evidence="3 4" key="1">
    <citation type="submission" date="2018-05" db="EMBL/GenBank/DDBJ databases">
        <title>Draft genome sequence of Scytalidium lignicola DSM 105466, a ubiquitous saprotrophic fungus.</title>
        <authorList>
            <person name="Buettner E."/>
            <person name="Gebauer A.M."/>
            <person name="Hofrichter M."/>
            <person name="Liers C."/>
            <person name="Kellner H."/>
        </authorList>
    </citation>
    <scope>NUCLEOTIDE SEQUENCE [LARGE SCALE GENOMIC DNA]</scope>
    <source>
        <strain evidence="3 4">DSM 105466</strain>
    </source>
</reference>
<organism evidence="3 4">
    <name type="scientific">Scytalidium lignicola</name>
    <name type="common">Hyphomycete</name>
    <dbReference type="NCBI Taxonomy" id="5539"/>
    <lineage>
        <taxon>Eukaryota</taxon>
        <taxon>Fungi</taxon>
        <taxon>Dikarya</taxon>
        <taxon>Ascomycota</taxon>
        <taxon>Pezizomycotina</taxon>
        <taxon>Leotiomycetes</taxon>
        <taxon>Leotiomycetes incertae sedis</taxon>
        <taxon>Scytalidium</taxon>
    </lineage>
</organism>
<dbReference type="PANTHER" id="PTHR43268:SF6">
    <property type="entry name" value="THIOSULFATE SULFURTRANSFERASE_RHODANESE-LIKE DOMAIN-CONTAINING PROTEIN 2"/>
    <property type="match status" value="1"/>
</dbReference>
<name>A0A3E2H9G5_SCYLI</name>
<dbReference type="InterPro" id="IPR040503">
    <property type="entry name" value="TRHO_N"/>
</dbReference>
<keyword evidence="4" id="KW-1185">Reference proteome</keyword>
<dbReference type="Proteomes" id="UP000258309">
    <property type="component" value="Unassembled WGS sequence"/>
</dbReference>
<protein>
    <recommendedName>
        <fullName evidence="2">Rhodanese domain-containing protein</fullName>
    </recommendedName>
</protein>
<dbReference type="SUPFAM" id="SSF52821">
    <property type="entry name" value="Rhodanese/Cell cycle control phosphatase"/>
    <property type="match status" value="1"/>
</dbReference>